<name>A0A1I5V4W4_9FIRM</name>
<evidence type="ECO:0000259" key="4">
    <source>
        <dbReference type="PROSITE" id="PS01124"/>
    </source>
</evidence>
<dbReference type="Gene3D" id="2.60.120.10">
    <property type="entry name" value="Jelly Rolls"/>
    <property type="match status" value="1"/>
</dbReference>
<dbReference type="InterPro" id="IPR037923">
    <property type="entry name" value="HTH-like"/>
</dbReference>
<keyword evidence="2 5" id="KW-0238">DNA-binding</keyword>
<dbReference type="GO" id="GO:0003700">
    <property type="term" value="F:DNA-binding transcription factor activity"/>
    <property type="evidence" value="ECO:0007669"/>
    <property type="project" value="InterPro"/>
</dbReference>
<protein>
    <submittedName>
        <fullName evidence="5">AraC-type DNA-binding protein</fullName>
    </submittedName>
</protein>
<dbReference type="Pfam" id="PF02311">
    <property type="entry name" value="AraC_binding"/>
    <property type="match status" value="1"/>
</dbReference>
<gene>
    <name evidence="5" type="ORF">SAMN04487928_11593</name>
</gene>
<evidence type="ECO:0000313" key="6">
    <source>
        <dbReference type="Proteomes" id="UP000182624"/>
    </source>
</evidence>
<dbReference type="InterPro" id="IPR003313">
    <property type="entry name" value="AraC-bd"/>
</dbReference>
<dbReference type="AlphaFoldDB" id="A0A1I5V4W4"/>
<dbReference type="OrthoDB" id="337756at2"/>
<dbReference type="Proteomes" id="UP000182624">
    <property type="component" value="Unassembled WGS sequence"/>
</dbReference>
<feature type="domain" description="HTH araC/xylS-type" evidence="4">
    <location>
        <begin position="195"/>
        <end position="293"/>
    </location>
</feature>
<organism evidence="5 6">
    <name type="scientific">Butyrivibrio proteoclasticus</name>
    <dbReference type="NCBI Taxonomy" id="43305"/>
    <lineage>
        <taxon>Bacteria</taxon>
        <taxon>Bacillati</taxon>
        <taxon>Bacillota</taxon>
        <taxon>Clostridia</taxon>
        <taxon>Lachnospirales</taxon>
        <taxon>Lachnospiraceae</taxon>
        <taxon>Butyrivibrio</taxon>
    </lineage>
</organism>
<dbReference type="InterPro" id="IPR014710">
    <property type="entry name" value="RmlC-like_jellyroll"/>
</dbReference>
<dbReference type="SUPFAM" id="SSF51215">
    <property type="entry name" value="Regulatory protein AraC"/>
    <property type="match status" value="1"/>
</dbReference>
<dbReference type="InterPro" id="IPR009057">
    <property type="entry name" value="Homeodomain-like_sf"/>
</dbReference>
<evidence type="ECO:0000313" key="5">
    <source>
        <dbReference type="EMBL" id="SFQ02412.1"/>
    </source>
</evidence>
<keyword evidence="1" id="KW-0805">Transcription regulation</keyword>
<dbReference type="PANTHER" id="PTHR43280:SF28">
    <property type="entry name" value="HTH-TYPE TRANSCRIPTIONAL ACTIVATOR RHAS"/>
    <property type="match status" value="1"/>
</dbReference>
<evidence type="ECO:0000256" key="1">
    <source>
        <dbReference type="ARBA" id="ARBA00023015"/>
    </source>
</evidence>
<dbReference type="InterPro" id="IPR018060">
    <property type="entry name" value="HTH_AraC"/>
</dbReference>
<dbReference type="CDD" id="cd02208">
    <property type="entry name" value="cupin_RmlC-like"/>
    <property type="match status" value="1"/>
</dbReference>
<dbReference type="PANTHER" id="PTHR43280">
    <property type="entry name" value="ARAC-FAMILY TRANSCRIPTIONAL REGULATOR"/>
    <property type="match status" value="1"/>
</dbReference>
<dbReference type="EMBL" id="FOXO01000015">
    <property type="protein sequence ID" value="SFQ02412.1"/>
    <property type="molecule type" value="Genomic_DNA"/>
</dbReference>
<evidence type="ECO:0000256" key="3">
    <source>
        <dbReference type="ARBA" id="ARBA00023163"/>
    </source>
</evidence>
<proteinExistence type="predicted"/>
<sequence>MSKPKKTVIEYRNYELPLNFPILLLSGDRWHISDVKSGKLHFHNCLEIGICHSDSGVIEFDNRPVEFKAGDMTFISRNVPHTTYSNKGEASLWSYIFLEPAELLKGDFGGASPYANIFEDMMQNFQMIINRKDYPDIYFLITEIIEELSHKGMNYQLSVKGLMLSLFMKMMRIYSDNKDLTQDDKETHENAIVIAPALDYIKDNYMVNFPIEDLADMCHLSQTHFRRVFNEIMNTSPLSYLNTTRILQSCILLRTTEESILSVSEQVGFRSVSSFNRHFSEIMGTQPSEWRHRMAKVDNASILEYTGWMQAQNLSEEKK</sequence>
<keyword evidence="6" id="KW-1185">Reference proteome</keyword>
<keyword evidence="3" id="KW-0804">Transcription</keyword>
<dbReference type="Gene3D" id="1.10.10.60">
    <property type="entry name" value="Homeodomain-like"/>
    <property type="match status" value="2"/>
</dbReference>
<dbReference type="PROSITE" id="PS01124">
    <property type="entry name" value="HTH_ARAC_FAMILY_2"/>
    <property type="match status" value="1"/>
</dbReference>
<evidence type="ECO:0000256" key="2">
    <source>
        <dbReference type="ARBA" id="ARBA00023125"/>
    </source>
</evidence>
<dbReference type="Pfam" id="PF12833">
    <property type="entry name" value="HTH_18"/>
    <property type="match status" value="1"/>
</dbReference>
<reference evidence="6" key="1">
    <citation type="submission" date="2016-10" db="EMBL/GenBank/DDBJ databases">
        <authorList>
            <person name="Varghese N."/>
            <person name="Submissions S."/>
        </authorList>
    </citation>
    <scope>NUCLEOTIDE SEQUENCE [LARGE SCALE GENOMIC DNA]</scope>
    <source>
        <strain evidence="6">P18</strain>
    </source>
</reference>
<dbReference type="SUPFAM" id="SSF46689">
    <property type="entry name" value="Homeodomain-like"/>
    <property type="match status" value="2"/>
</dbReference>
<dbReference type="GO" id="GO:0043565">
    <property type="term" value="F:sequence-specific DNA binding"/>
    <property type="evidence" value="ECO:0007669"/>
    <property type="project" value="InterPro"/>
</dbReference>
<accession>A0A1I5V4W4</accession>
<dbReference type="SMART" id="SM00342">
    <property type="entry name" value="HTH_ARAC"/>
    <property type="match status" value="1"/>
</dbReference>
<dbReference type="RefSeq" id="WP_074888476.1">
    <property type="nucleotide sequence ID" value="NZ_FOXO01000015.1"/>
</dbReference>